<evidence type="ECO:0000313" key="3">
    <source>
        <dbReference type="Proteomes" id="UP000824469"/>
    </source>
</evidence>
<dbReference type="InterPro" id="IPR001932">
    <property type="entry name" value="PPM-type_phosphatase-like_dom"/>
</dbReference>
<comment type="caution">
    <text evidence="2">The sequence shown here is derived from an EMBL/GenBank/DDBJ whole genome shotgun (WGS) entry which is preliminary data.</text>
</comment>
<reference evidence="2 3" key="1">
    <citation type="journal article" date="2021" name="Nat. Plants">
        <title>The Taxus genome provides insights into paclitaxel biosynthesis.</title>
        <authorList>
            <person name="Xiong X."/>
            <person name="Gou J."/>
            <person name="Liao Q."/>
            <person name="Li Y."/>
            <person name="Zhou Q."/>
            <person name="Bi G."/>
            <person name="Li C."/>
            <person name="Du R."/>
            <person name="Wang X."/>
            <person name="Sun T."/>
            <person name="Guo L."/>
            <person name="Liang H."/>
            <person name="Lu P."/>
            <person name="Wu Y."/>
            <person name="Zhang Z."/>
            <person name="Ro D.K."/>
            <person name="Shang Y."/>
            <person name="Huang S."/>
            <person name="Yan J."/>
        </authorList>
    </citation>
    <scope>NUCLEOTIDE SEQUENCE [LARGE SCALE GENOMIC DNA]</scope>
    <source>
        <strain evidence="2">Ta-2019</strain>
    </source>
</reference>
<dbReference type="EMBL" id="JAHRHJ020003379">
    <property type="protein sequence ID" value="KAH9291840.1"/>
    <property type="molecule type" value="Genomic_DNA"/>
</dbReference>
<protein>
    <recommendedName>
        <fullName evidence="1">PPM-type phosphatase domain-containing protein</fullName>
    </recommendedName>
</protein>
<gene>
    <name evidence="2" type="ORF">KI387_042972</name>
</gene>
<dbReference type="PROSITE" id="PS51746">
    <property type="entry name" value="PPM_2"/>
    <property type="match status" value="1"/>
</dbReference>
<feature type="non-terminal residue" evidence="2">
    <location>
        <position position="665"/>
    </location>
</feature>
<sequence length="665" mass="74007">SKNMEAEKTNWGNVNLQKELQFKYINEKIIRNSVYSATATSEEKITEKKIESNNEGKFMPILRSGSCVNTGSRKSMEDEHICIDDLSGHTFRRPTLAASAFYGVFDGHSGGEASKYVKEVLLDLILGDANFPNDVEAAVTNAFAEAERGICSAGILKAGTTALTVLVWGRTLFIANAGDCRAVLGRRGRAINMTTDHKPTNKDERSRIESLGGIISGDGYINDGLAVSRALGDWEFKLESVALDLLSPVSAEPELKTYDLVKEDEFLIIACDGVWDVLSSDDAQTIVRRELRLSNDPTKCSAELVRYALEKCASDNLTVIVICFSSDPPPQKQFSNSALWKRIANKPQATLKVQDPFAPPKLSIPQDPFINHNVTMFPHKTLVCTSQKEKPPPHITSNKIVTLQDPLLPLMETTLCTEVLPSTPPNEALSNTPCSKSLSCIPFSDILPSTPPKEIEHLIRSSEISQAHLLRSISKTPYPHNMDVTPSIGRFVEKENIQPCEWKQVPLVVDDTYGSDHDDSFEDVPLISTDYDHISGLVKQGDVFAVIAEEANIEKVEYYLLRCTEERTKLTCEITSEVTTFFTGSVVVQGTYLQQVKALQSGIHFVDYKPDKKVYHYTHHIIATGLQLQQVKTTNSKRKKWRLDVEDHEKLLQVIEQRAEPLGII</sequence>
<dbReference type="InterPro" id="IPR015655">
    <property type="entry name" value="PP2C"/>
</dbReference>
<dbReference type="GO" id="GO:0004722">
    <property type="term" value="F:protein serine/threonine phosphatase activity"/>
    <property type="evidence" value="ECO:0007669"/>
    <property type="project" value="InterPro"/>
</dbReference>
<dbReference type="InterPro" id="IPR036457">
    <property type="entry name" value="PPM-type-like_dom_sf"/>
</dbReference>
<accession>A0AA38BZK0</accession>
<dbReference type="CDD" id="cd00143">
    <property type="entry name" value="PP2Cc"/>
    <property type="match status" value="1"/>
</dbReference>
<feature type="domain" description="PPM-type phosphatase" evidence="1">
    <location>
        <begin position="63"/>
        <end position="324"/>
    </location>
</feature>
<dbReference type="Proteomes" id="UP000824469">
    <property type="component" value="Unassembled WGS sequence"/>
</dbReference>
<proteinExistence type="predicted"/>
<organism evidence="2 3">
    <name type="scientific">Taxus chinensis</name>
    <name type="common">Chinese yew</name>
    <name type="synonym">Taxus wallichiana var. chinensis</name>
    <dbReference type="NCBI Taxonomy" id="29808"/>
    <lineage>
        <taxon>Eukaryota</taxon>
        <taxon>Viridiplantae</taxon>
        <taxon>Streptophyta</taxon>
        <taxon>Embryophyta</taxon>
        <taxon>Tracheophyta</taxon>
        <taxon>Spermatophyta</taxon>
        <taxon>Pinopsida</taxon>
        <taxon>Pinidae</taxon>
        <taxon>Conifers II</taxon>
        <taxon>Cupressales</taxon>
        <taxon>Taxaceae</taxon>
        <taxon>Taxus</taxon>
    </lineage>
</organism>
<dbReference type="AlphaFoldDB" id="A0AA38BZK0"/>
<dbReference type="Pfam" id="PF00481">
    <property type="entry name" value="PP2C"/>
    <property type="match status" value="1"/>
</dbReference>
<name>A0AA38BZK0_TAXCH</name>
<evidence type="ECO:0000259" key="1">
    <source>
        <dbReference type="PROSITE" id="PS51746"/>
    </source>
</evidence>
<keyword evidence="3" id="KW-1185">Reference proteome</keyword>
<dbReference type="SUPFAM" id="SSF81606">
    <property type="entry name" value="PP2C-like"/>
    <property type="match status" value="1"/>
</dbReference>
<evidence type="ECO:0000313" key="2">
    <source>
        <dbReference type="EMBL" id="KAH9291840.1"/>
    </source>
</evidence>
<dbReference type="PANTHER" id="PTHR13832">
    <property type="entry name" value="PROTEIN PHOSPHATASE 2C"/>
    <property type="match status" value="1"/>
</dbReference>
<dbReference type="Gene3D" id="3.60.40.10">
    <property type="entry name" value="PPM-type phosphatase domain"/>
    <property type="match status" value="1"/>
</dbReference>
<dbReference type="PANTHER" id="PTHR13832:SF790">
    <property type="entry name" value="PROTEIN PHOSPHATASE 2C 22-RELATED"/>
    <property type="match status" value="1"/>
</dbReference>
<dbReference type="SMART" id="SM00332">
    <property type="entry name" value="PP2Cc"/>
    <property type="match status" value="1"/>
</dbReference>